<evidence type="ECO:0000256" key="1">
    <source>
        <dbReference type="SAM" id="Coils"/>
    </source>
</evidence>
<name>A0AAW4Y0C3_9BURK</name>
<evidence type="ECO:0000256" key="2">
    <source>
        <dbReference type="SAM" id="MobiDB-lite"/>
    </source>
</evidence>
<evidence type="ECO:0000313" key="4">
    <source>
        <dbReference type="Proteomes" id="UP001199260"/>
    </source>
</evidence>
<feature type="region of interest" description="Disordered" evidence="2">
    <location>
        <begin position="46"/>
        <end position="70"/>
    </location>
</feature>
<comment type="caution">
    <text evidence="3">The sequence shown here is derived from an EMBL/GenBank/DDBJ whole genome shotgun (WGS) entry which is preliminary data.</text>
</comment>
<feature type="compositionally biased region" description="Basic and acidic residues" evidence="2">
    <location>
        <begin position="46"/>
        <end position="59"/>
    </location>
</feature>
<dbReference type="AlphaFoldDB" id="A0AAW4Y0C3"/>
<dbReference type="RefSeq" id="WP_230777927.1">
    <property type="nucleotide sequence ID" value="NZ_JAJNCT010000021.1"/>
</dbReference>
<dbReference type="EMBL" id="JAJNCT010000021">
    <property type="protein sequence ID" value="MCD2166815.1"/>
    <property type="molecule type" value="Genomic_DNA"/>
</dbReference>
<reference evidence="3 4" key="1">
    <citation type="submission" date="2021-11" db="EMBL/GenBank/DDBJ databases">
        <title>Genome sequence.</title>
        <authorList>
            <person name="Sun Q."/>
        </authorList>
    </citation>
    <scope>NUCLEOTIDE SEQUENCE [LARGE SCALE GENOMIC DNA]</scope>
    <source>
        <strain evidence="3 4">KCTC 12005</strain>
    </source>
</reference>
<accession>A0AAW4Y0C3</accession>
<feature type="coiled-coil region" evidence="1">
    <location>
        <begin position="75"/>
        <end position="102"/>
    </location>
</feature>
<keyword evidence="4" id="KW-1185">Reference proteome</keyword>
<feature type="region of interest" description="Disordered" evidence="2">
    <location>
        <begin position="102"/>
        <end position="129"/>
    </location>
</feature>
<sequence length="198" mass="21627">MKRQTGVIDWLTVIACAALLAGLWVGHGWAYRKGYAARDQIAQQDDAKRQAAERTEATRQGEANRTADNQLRDQAATLARELQESKDHAKTIEAERDRALRAGRQRLSVRTTSCPAPAVPAERATQHAGVGPQEARAELLAEDAADIAAITADAEDATRELNSCIDQYNAAKQALDDWKNTIWKGAKHVEAAKPAQPH</sequence>
<keyword evidence="1" id="KW-0175">Coiled coil</keyword>
<evidence type="ECO:0000313" key="3">
    <source>
        <dbReference type="EMBL" id="MCD2166815.1"/>
    </source>
</evidence>
<organism evidence="3 4">
    <name type="scientific">Comamonas koreensis</name>
    <dbReference type="NCBI Taxonomy" id="160825"/>
    <lineage>
        <taxon>Bacteria</taxon>
        <taxon>Pseudomonadati</taxon>
        <taxon>Pseudomonadota</taxon>
        <taxon>Betaproteobacteria</taxon>
        <taxon>Burkholderiales</taxon>
        <taxon>Comamonadaceae</taxon>
        <taxon>Comamonas</taxon>
    </lineage>
</organism>
<protein>
    <submittedName>
        <fullName evidence="3">Lysis system i-spanin subunit Rz</fullName>
    </submittedName>
</protein>
<proteinExistence type="predicted"/>
<dbReference type="Proteomes" id="UP001199260">
    <property type="component" value="Unassembled WGS sequence"/>
</dbReference>
<gene>
    <name evidence="3" type="ORF">LPW39_16955</name>
</gene>